<name>A0ABV6GS52_9BACL</name>
<organism evidence="1 2">
    <name type="scientific">Geobacillus jurassicus</name>
    <dbReference type="NCBI Taxonomy" id="235932"/>
    <lineage>
        <taxon>Bacteria</taxon>
        <taxon>Bacillati</taxon>
        <taxon>Bacillota</taxon>
        <taxon>Bacilli</taxon>
        <taxon>Bacillales</taxon>
        <taxon>Anoxybacillaceae</taxon>
        <taxon>Geobacillus</taxon>
    </lineage>
</organism>
<keyword evidence="2" id="KW-1185">Reference proteome</keyword>
<dbReference type="InterPro" id="IPR008537">
    <property type="entry name" value="DUF819"/>
</dbReference>
<evidence type="ECO:0000313" key="1">
    <source>
        <dbReference type="EMBL" id="MFC0297331.1"/>
    </source>
</evidence>
<accession>A0ABV6GS52</accession>
<comment type="caution">
    <text evidence="1">The sequence shown here is derived from an EMBL/GenBank/DDBJ whole genome shotgun (WGS) entry which is preliminary data.</text>
</comment>
<proteinExistence type="predicted"/>
<sequence>MPSHCRTWVVFGKLFNYDLEDILLVSNANIGGSTTAAALAIAKGWRNLVAPVLVVGTLGYIIENYIGTLLGNWFSTLM</sequence>
<dbReference type="PANTHER" id="PTHR34289">
    <property type="entry name" value="PROTEIN, PUTATIVE (DUF819)-RELATED"/>
    <property type="match status" value="1"/>
</dbReference>
<protein>
    <submittedName>
        <fullName evidence="1">DUF819 family protein</fullName>
    </submittedName>
</protein>
<reference evidence="1 2" key="1">
    <citation type="submission" date="2024-09" db="EMBL/GenBank/DDBJ databases">
        <authorList>
            <person name="Sun Q."/>
            <person name="Mori K."/>
        </authorList>
    </citation>
    <scope>NUCLEOTIDE SEQUENCE [LARGE SCALE GENOMIC DNA]</scope>
    <source>
        <strain evidence="1 2">CCM 7224</strain>
    </source>
</reference>
<dbReference type="RefSeq" id="WP_083510003.1">
    <property type="nucleotide sequence ID" value="NZ_JBHLVN010000032.1"/>
</dbReference>
<dbReference type="Pfam" id="PF05684">
    <property type="entry name" value="DUF819"/>
    <property type="match status" value="1"/>
</dbReference>
<dbReference type="Proteomes" id="UP001589785">
    <property type="component" value="Unassembled WGS sequence"/>
</dbReference>
<gene>
    <name evidence="1" type="ORF">ACFFHQ_07735</name>
</gene>
<dbReference type="PANTHER" id="PTHR34289:SF8">
    <property type="entry name" value="DUF819 DOMAIN-CONTAINING PROTEIN"/>
    <property type="match status" value="1"/>
</dbReference>
<dbReference type="EMBL" id="JBHLVN010000032">
    <property type="protein sequence ID" value="MFC0297331.1"/>
    <property type="molecule type" value="Genomic_DNA"/>
</dbReference>
<evidence type="ECO:0000313" key="2">
    <source>
        <dbReference type="Proteomes" id="UP001589785"/>
    </source>
</evidence>